<evidence type="ECO:0000313" key="1">
    <source>
        <dbReference type="EMBL" id="KDD66139.1"/>
    </source>
</evidence>
<name>A0A059KWQ4_9PSED</name>
<dbReference type="Pfam" id="PF06266">
    <property type="entry name" value="HrpF"/>
    <property type="match status" value="1"/>
</dbReference>
<proteinExistence type="predicted"/>
<accession>A0A059KWQ4</accession>
<gene>
    <name evidence="1" type="ORF">V466_25495</name>
</gene>
<protein>
    <submittedName>
        <fullName evidence="1">Type III secretion protein</fullName>
    </submittedName>
</protein>
<reference evidence="1 2" key="1">
    <citation type="submission" date="2013-12" db="EMBL/GenBank/DDBJ databases">
        <authorList>
            <person name="Formusa P.A."/>
            <person name="Habash M."/>
            <person name="Lee H."/>
            <person name="Trevors J.T."/>
        </authorList>
    </citation>
    <scope>NUCLEOTIDE SEQUENCE [LARGE SCALE GENOMIC DNA]</scope>
    <source>
        <strain evidence="1 2">PD30</strain>
    </source>
</reference>
<dbReference type="AlphaFoldDB" id="A0A059KWQ4"/>
<dbReference type="InterPro" id="IPR009371">
    <property type="entry name" value="T3SS_HrpF"/>
</dbReference>
<comment type="caution">
    <text evidence="1">The sequence shown here is derived from an EMBL/GenBank/DDBJ whole genome shotgun (WGS) entry which is preliminary data.</text>
</comment>
<organism evidence="1 2">
    <name type="scientific">Pseudomonas mandelii PD30</name>
    <dbReference type="NCBI Taxonomy" id="1419583"/>
    <lineage>
        <taxon>Bacteria</taxon>
        <taxon>Pseudomonadati</taxon>
        <taxon>Pseudomonadota</taxon>
        <taxon>Gammaproteobacteria</taxon>
        <taxon>Pseudomonadales</taxon>
        <taxon>Pseudomonadaceae</taxon>
        <taxon>Pseudomonas</taxon>
    </lineage>
</organism>
<evidence type="ECO:0000313" key="2">
    <source>
        <dbReference type="Proteomes" id="UP000026739"/>
    </source>
</evidence>
<dbReference type="EMBL" id="AZQQ01000100">
    <property type="protein sequence ID" value="KDD66139.1"/>
    <property type="molecule type" value="Genomic_DNA"/>
</dbReference>
<sequence>MGRLDMIEFKSLEHHLDRSFARAHDEMDDAAMDASESASPEDMQAFNDASQKVATATTLMNEGLRAQHGITKAIIDGFQ</sequence>
<dbReference type="Proteomes" id="UP000026739">
    <property type="component" value="Unassembled WGS sequence"/>
</dbReference>